<evidence type="ECO:0008006" key="7">
    <source>
        <dbReference type="Google" id="ProtNLM"/>
    </source>
</evidence>
<dbReference type="Pfam" id="PF03372">
    <property type="entry name" value="Exo_endo_phos"/>
    <property type="match status" value="1"/>
</dbReference>
<evidence type="ECO:0000313" key="6">
    <source>
        <dbReference type="Proteomes" id="UP001500842"/>
    </source>
</evidence>
<feature type="domain" description="Endonuclease/exonuclease/phosphatase" evidence="3">
    <location>
        <begin position="261"/>
        <end position="447"/>
    </location>
</feature>
<evidence type="ECO:0000259" key="3">
    <source>
        <dbReference type="Pfam" id="PF03372"/>
    </source>
</evidence>
<feature type="domain" description="ARB-07466-like C-terminal" evidence="4">
    <location>
        <begin position="704"/>
        <end position="811"/>
    </location>
</feature>
<dbReference type="PANTHER" id="PTHR21666:SF270">
    <property type="entry name" value="MUREIN HYDROLASE ACTIVATOR ENVC"/>
    <property type="match status" value="1"/>
</dbReference>
<protein>
    <recommendedName>
        <fullName evidence="7">Metalloendopeptidase</fullName>
    </recommendedName>
</protein>
<feature type="domain" description="M23ase beta-sheet core" evidence="2">
    <location>
        <begin position="546"/>
        <end position="643"/>
    </location>
</feature>
<accession>A0ABN2AIG7</accession>
<dbReference type="SUPFAM" id="SSF51261">
    <property type="entry name" value="Duplicated hybrid motif"/>
    <property type="match status" value="1"/>
</dbReference>
<reference evidence="5 6" key="1">
    <citation type="journal article" date="2019" name="Int. J. Syst. Evol. Microbiol.">
        <title>The Global Catalogue of Microorganisms (GCM) 10K type strain sequencing project: providing services to taxonomists for standard genome sequencing and annotation.</title>
        <authorList>
            <consortium name="The Broad Institute Genomics Platform"/>
            <consortium name="The Broad Institute Genome Sequencing Center for Infectious Disease"/>
            <person name="Wu L."/>
            <person name="Ma J."/>
        </authorList>
    </citation>
    <scope>NUCLEOTIDE SEQUENCE [LARGE SCALE GENOMIC DNA]</scope>
    <source>
        <strain evidence="5 6">JCM 14942</strain>
    </source>
</reference>
<dbReference type="Pfam" id="PF01551">
    <property type="entry name" value="Peptidase_M23"/>
    <property type="match status" value="1"/>
</dbReference>
<feature type="chain" id="PRO_5047237954" description="Metalloendopeptidase" evidence="1">
    <location>
        <begin position="35"/>
        <end position="829"/>
    </location>
</feature>
<keyword evidence="6" id="KW-1185">Reference proteome</keyword>
<evidence type="ECO:0000259" key="2">
    <source>
        <dbReference type="Pfam" id="PF01551"/>
    </source>
</evidence>
<evidence type="ECO:0000259" key="4">
    <source>
        <dbReference type="Pfam" id="PF26571"/>
    </source>
</evidence>
<dbReference type="InterPro" id="IPR050570">
    <property type="entry name" value="Cell_wall_metabolism_enzyme"/>
</dbReference>
<dbReference type="RefSeq" id="WP_141003251.1">
    <property type="nucleotide sequence ID" value="NZ_BAAAOR010000017.1"/>
</dbReference>
<dbReference type="EMBL" id="BAAAOR010000017">
    <property type="protein sequence ID" value="GAA1519164.1"/>
    <property type="molecule type" value="Genomic_DNA"/>
</dbReference>
<dbReference type="Gene3D" id="2.70.70.10">
    <property type="entry name" value="Glucose Permease (Domain IIA)"/>
    <property type="match status" value="1"/>
</dbReference>
<name>A0ABN2AIG7_9ACTN</name>
<dbReference type="Pfam" id="PF26571">
    <property type="entry name" value="VldE"/>
    <property type="match status" value="1"/>
</dbReference>
<evidence type="ECO:0000256" key="1">
    <source>
        <dbReference type="SAM" id="SignalP"/>
    </source>
</evidence>
<dbReference type="Gene3D" id="3.60.10.10">
    <property type="entry name" value="Endonuclease/exonuclease/phosphatase"/>
    <property type="match status" value="1"/>
</dbReference>
<proteinExistence type="predicted"/>
<dbReference type="PANTHER" id="PTHR21666">
    <property type="entry name" value="PEPTIDASE-RELATED"/>
    <property type="match status" value="1"/>
</dbReference>
<keyword evidence="1" id="KW-0732">Signal</keyword>
<dbReference type="CDD" id="cd12797">
    <property type="entry name" value="M23_peptidase"/>
    <property type="match status" value="1"/>
</dbReference>
<organism evidence="5 6">
    <name type="scientific">Nocardioides humi</name>
    <dbReference type="NCBI Taxonomy" id="449461"/>
    <lineage>
        <taxon>Bacteria</taxon>
        <taxon>Bacillati</taxon>
        <taxon>Actinomycetota</taxon>
        <taxon>Actinomycetes</taxon>
        <taxon>Propionibacteriales</taxon>
        <taxon>Nocardioidaceae</taxon>
        <taxon>Nocardioides</taxon>
    </lineage>
</organism>
<dbReference type="InterPro" id="IPR005135">
    <property type="entry name" value="Endo/exonuclease/phosphatase"/>
</dbReference>
<gene>
    <name evidence="5" type="ORF">GCM10009788_23940</name>
</gene>
<dbReference type="SUPFAM" id="SSF56219">
    <property type="entry name" value="DNase I-like"/>
    <property type="match status" value="1"/>
</dbReference>
<comment type="caution">
    <text evidence="5">The sequence shown here is derived from an EMBL/GenBank/DDBJ whole genome shotgun (WGS) entry which is preliminary data.</text>
</comment>
<dbReference type="InterPro" id="IPR016047">
    <property type="entry name" value="M23ase_b-sheet_dom"/>
</dbReference>
<dbReference type="Proteomes" id="UP001500842">
    <property type="component" value="Unassembled WGS sequence"/>
</dbReference>
<sequence length="829" mass="86893">MVKKLGIAGAALVLLAPMLVMVSIAMLMNPAANAACTIGTGNGVTVGNIPDSLDVTTADGTTFTLNHQQLTHAATIIDIGSRTDGVNRNGIQIALMAALTESTLRMLSNTSAYPESANYPNDGDGSDNDSLGLFQMRPAAGWGAVAELMDPTYQAKAFYGGPTGPNYPSPRGLLDIPGWRQMDKGAAAQAVEVSAYPDRYRNYEPVAAAILDALTARAASTAGQVDLPTVVTSPINGKIGVAQANIPNRTSSGRFASSMGWLTSQGPDFITLNEVSARSLEAISAHAPGYAAYRQRQADGNQSQGNVVLWKTAIWSKLAAGRIKLVEADHAYYQGKKVTWDRFATWALLQRGDGAVVSIVSVHQMTDPHKFPRQHGNPSMSRPEQYGKGMDILIGLLNQLGQHGPVFVGGDMNTPASYTDLAWSAAAKMKTAGYAWHAHGVDFVFYPSGNGVKLAHGTVGPKAEVGDHNMIAARFNLNHAGTTARTSSAANTASRRAATAPAITRVTAQAQGPESSRVVFPLPADTWAMSSPFGMRVHPITGEYKLHTGTDFSTAAGTPILAAADGTVTFAGPAAGYGNLIIIEHTIDGQTIATAYAHMWPAGIHVAVGDRVTAGQHIGDVGSSGYATGPHLHFEVRPGGTNAAPVDPVPWLNAHGAADLPAANGGPGSSTTGCDSTGLAPGIGVVPTPVDGDPNRMVDDPTSTGQITARLLNLYIQASAAFPDTGWACWSERPGTTSEHPLGRACDITFGNAIGHYPTPAQLEAGWALTDWMKNNAEALGVEYLIWQGKVWSVARSGEGWRPYNGGGAHDPDNVTGGHYDHLHVTVRN</sequence>
<dbReference type="InterPro" id="IPR011055">
    <property type="entry name" value="Dup_hybrid_motif"/>
</dbReference>
<feature type="signal peptide" evidence="1">
    <location>
        <begin position="1"/>
        <end position="34"/>
    </location>
</feature>
<evidence type="ECO:0000313" key="5">
    <source>
        <dbReference type="EMBL" id="GAA1519164.1"/>
    </source>
</evidence>
<dbReference type="InterPro" id="IPR058593">
    <property type="entry name" value="ARB_07466-like_C"/>
</dbReference>
<dbReference type="InterPro" id="IPR036691">
    <property type="entry name" value="Endo/exonu/phosph_ase_sf"/>
</dbReference>